<evidence type="ECO:0000256" key="3">
    <source>
        <dbReference type="ARBA" id="ARBA00022737"/>
    </source>
</evidence>
<dbReference type="Pfam" id="PF23559">
    <property type="entry name" value="WHD_DRP"/>
    <property type="match status" value="1"/>
</dbReference>
<dbReference type="Gene3D" id="1.10.10.10">
    <property type="entry name" value="Winged helix-like DNA-binding domain superfamily/Winged helix DNA-binding domain"/>
    <property type="match status" value="1"/>
</dbReference>
<dbReference type="PRINTS" id="PR00364">
    <property type="entry name" value="DISEASERSIST"/>
</dbReference>
<dbReference type="GO" id="GO:0042742">
    <property type="term" value="P:defense response to bacterium"/>
    <property type="evidence" value="ECO:0007669"/>
    <property type="project" value="UniProtKB-ARBA"/>
</dbReference>
<dbReference type="PANTHER" id="PTHR23155">
    <property type="entry name" value="DISEASE RESISTANCE PROTEIN RP"/>
    <property type="match status" value="1"/>
</dbReference>
<protein>
    <recommendedName>
        <fullName evidence="13">AAA+ ATPase domain-containing protein</fullName>
    </recommendedName>
</protein>
<keyword evidence="5" id="KW-0611">Plant defense</keyword>
<evidence type="ECO:0000259" key="8">
    <source>
        <dbReference type="Pfam" id="PF18052"/>
    </source>
</evidence>
<dbReference type="Gene3D" id="1.20.5.4130">
    <property type="match status" value="1"/>
</dbReference>
<evidence type="ECO:0000313" key="11">
    <source>
        <dbReference type="EMBL" id="KAG2637860.1"/>
    </source>
</evidence>
<name>A0A8T0VRL0_PANVG</name>
<accession>A0A8T0VRL0</accession>
<evidence type="ECO:0000256" key="5">
    <source>
        <dbReference type="ARBA" id="ARBA00022821"/>
    </source>
</evidence>
<evidence type="ECO:0000313" key="12">
    <source>
        <dbReference type="Proteomes" id="UP000823388"/>
    </source>
</evidence>
<dbReference type="CDD" id="cd14798">
    <property type="entry name" value="RX-CC_like"/>
    <property type="match status" value="1"/>
</dbReference>
<dbReference type="GO" id="GO:0043531">
    <property type="term" value="F:ADP binding"/>
    <property type="evidence" value="ECO:0007669"/>
    <property type="project" value="InterPro"/>
</dbReference>
<evidence type="ECO:0000259" key="7">
    <source>
        <dbReference type="Pfam" id="PF00931"/>
    </source>
</evidence>
<dbReference type="Gene3D" id="3.80.10.10">
    <property type="entry name" value="Ribonuclease Inhibitor"/>
    <property type="match status" value="1"/>
</dbReference>
<dbReference type="InterPro" id="IPR036388">
    <property type="entry name" value="WH-like_DNA-bd_sf"/>
</dbReference>
<dbReference type="SUPFAM" id="SSF52540">
    <property type="entry name" value="P-loop containing nucleoside triphosphate hydrolases"/>
    <property type="match status" value="1"/>
</dbReference>
<dbReference type="Pfam" id="PF23598">
    <property type="entry name" value="LRR_14"/>
    <property type="match status" value="1"/>
</dbReference>
<comment type="similarity">
    <text evidence="1">Belongs to the disease resistance NB-LRR family.</text>
</comment>
<sequence length="924" mass="104168">MDFATALLPKLAELLKDEYNLHTGARKGIEFLQKELETMHAALEKIGEVPREQLDKLQRIWARDVRDLSYDMEDTVDTFMVDVEGPERPSKRGAKKVIRKMMRKVTKAMARREVAQEINGIKERVMELANRRDRYKVDDIAPTKKTHIDPRLEALYTKVTELVGIGEAKGEVITRLANGDQQETKVVSIAGFGGLGKTTLARAVHDEIKKDFDCTAFVSVSRNPDMEKLLKDILYGLDKEKFEDIHSKMLDERILIDKAIEFLKNKRYLIVIDDIWDEEPWDKVIRHALIENNMRSRIITTTRIIDVAEHIGGCYRLKPLSKESSEMLFYGRIFGSKDIFPMQFSEVSKKILKKCGGIPLAIITASGLLANKSENIKEWFKVCDSIGSGLGSNHVMDSMRKILLLSYYDLPFHLKTCLLYLSIFPEDYAISKTQLIWRWVAEGFVQQAGDQSLFEIGKSYFNELLNRSLIQPAYMDRDGTPRACRVHDAVLDLVISLSIKEQFITILGDGKHSLESKYQVRWLSLLHNNNTAWPSMKMPKLRSLTIFKPTGVVIDPMTPSISCYHLLRVLDLQGCNVEDLASLGFVGSLTHLRYLGLPSSSTNAKLPVEMGKLRFLQTLDLSKAGVKEMPSSVITGLGGQLMCLRGQNGLGTDLSSDLLENLTSLELLESATVTSKCTAEKLGRMTQLRVLSVIIRLSTPDDEEWSACTNALVESLGKLTRIESLQIHHHRFYPIDLEGSMAEPLENLCRLVCIDLATLLPGWIQPASLPILSYLEIDVRDERREDIKVLGTLSCLRHLVFRVRLAPELQVLERCVVGPDAFPCLVSCEFHVRGGGVVPGIFPRGAMPRLQNFKFSVKPEHFWSGGGSTVDVLVLGHLPSLRSVTVTLGFLHNREDDTIKSVREKLEHEAAAHPNHPLRILFTS</sequence>
<dbReference type="InterPro" id="IPR027417">
    <property type="entry name" value="P-loop_NTPase"/>
</dbReference>
<dbReference type="InterPro" id="IPR042197">
    <property type="entry name" value="Apaf_helical"/>
</dbReference>
<keyword evidence="6" id="KW-0175">Coiled coil</keyword>
<feature type="domain" description="Disease resistance protein winged helix" evidence="9">
    <location>
        <begin position="423"/>
        <end position="494"/>
    </location>
</feature>
<dbReference type="Pfam" id="PF18052">
    <property type="entry name" value="Rx_N"/>
    <property type="match status" value="1"/>
</dbReference>
<evidence type="ECO:0000256" key="1">
    <source>
        <dbReference type="ARBA" id="ARBA00008894"/>
    </source>
</evidence>
<feature type="domain" description="NB-ARC" evidence="7">
    <location>
        <begin position="169"/>
        <end position="329"/>
    </location>
</feature>
<keyword evidence="12" id="KW-1185">Reference proteome</keyword>
<dbReference type="InterPro" id="IPR002182">
    <property type="entry name" value="NB-ARC"/>
</dbReference>
<dbReference type="InterPro" id="IPR041118">
    <property type="entry name" value="Rx_N"/>
</dbReference>
<keyword evidence="3" id="KW-0677">Repeat</keyword>
<feature type="domain" description="Disease resistance N-terminal" evidence="8">
    <location>
        <begin position="5"/>
        <end position="91"/>
    </location>
</feature>
<feature type="domain" description="Disease resistance R13L4/SHOC-2-like LRR" evidence="10">
    <location>
        <begin position="540"/>
        <end position="917"/>
    </location>
</feature>
<evidence type="ECO:0008006" key="13">
    <source>
        <dbReference type="Google" id="ProtNLM"/>
    </source>
</evidence>
<dbReference type="InterPro" id="IPR044974">
    <property type="entry name" value="Disease_R_plants"/>
</dbReference>
<dbReference type="FunFam" id="1.10.10.10:FF:000322">
    <property type="entry name" value="Probable disease resistance protein At1g63360"/>
    <property type="match status" value="1"/>
</dbReference>
<dbReference type="Gene3D" id="3.40.50.300">
    <property type="entry name" value="P-loop containing nucleotide triphosphate hydrolases"/>
    <property type="match status" value="1"/>
</dbReference>
<dbReference type="GO" id="GO:0002758">
    <property type="term" value="P:innate immune response-activating signaling pathway"/>
    <property type="evidence" value="ECO:0007669"/>
    <property type="project" value="UniProtKB-ARBA"/>
</dbReference>
<keyword evidence="2" id="KW-0433">Leucine-rich repeat</keyword>
<dbReference type="InterPro" id="IPR032675">
    <property type="entry name" value="LRR_dom_sf"/>
</dbReference>
<dbReference type="EMBL" id="CM029040">
    <property type="protein sequence ID" value="KAG2637863.1"/>
    <property type="molecule type" value="Genomic_DNA"/>
</dbReference>
<dbReference type="Proteomes" id="UP000823388">
    <property type="component" value="Chromosome 2N"/>
</dbReference>
<dbReference type="Pfam" id="PF00931">
    <property type="entry name" value="NB-ARC"/>
    <property type="match status" value="1"/>
</dbReference>
<keyword evidence="4" id="KW-0547">Nucleotide-binding</keyword>
<dbReference type="InterPro" id="IPR058922">
    <property type="entry name" value="WHD_DRP"/>
</dbReference>
<evidence type="ECO:0000256" key="2">
    <source>
        <dbReference type="ARBA" id="ARBA00022614"/>
    </source>
</evidence>
<dbReference type="GO" id="GO:0009626">
    <property type="term" value="P:plant-type hypersensitive response"/>
    <property type="evidence" value="ECO:0007669"/>
    <property type="project" value="UniProtKB-ARBA"/>
</dbReference>
<dbReference type="InterPro" id="IPR038005">
    <property type="entry name" value="RX-like_CC"/>
</dbReference>
<dbReference type="Gene3D" id="1.10.8.430">
    <property type="entry name" value="Helical domain of apoptotic protease-activating factors"/>
    <property type="match status" value="1"/>
</dbReference>
<evidence type="ECO:0000259" key="10">
    <source>
        <dbReference type="Pfam" id="PF23598"/>
    </source>
</evidence>
<evidence type="ECO:0000256" key="4">
    <source>
        <dbReference type="ARBA" id="ARBA00022741"/>
    </source>
</evidence>
<organism evidence="11 12">
    <name type="scientific">Panicum virgatum</name>
    <name type="common">Blackwell switchgrass</name>
    <dbReference type="NCBI Taxonomy" id="38727"/>
    <lineage>
        <taxon>Eukaryota</taxon>
        <taxon>Viridiplantae</taxon>
        <taxon>Streptophyta</taxon>
        <taxon>Embryophyta</taxon>
        <taxon>Tracheophyta</taxon>
        <taxon>Spermatophyta</taxon>
        <taxon>Magnoliopsida</taxon>
        <taxon>Liliopsida</taxon>
        <taxon>Poales</taxon>
        <taxon>Poaceae</taxon>
        <taxon>PACMAD clade</taxon>
        <taxon>Panicoideae</taxon>
        <taxon>Panicodae</taxon>
        <taxon>Paniceae</taxon>
        <taxon>Panicinae</taxon>
        <taxon>Panicum</taxon>
        <taxon>Panicum sect. Hiantes</taxon>
    </lineage>
</organism>
<dbReference type="EMBL" id="CM029040">
    <property type="protein sequence ID" value="KAG2637860.1"/>
    <property type="molecule type" value="Genomic_DNA"/>
</dbReference>
<dbReference type="OrthoDB" id="682957at2759"/>
<dbReference type="AlphaFoldDB" id="A0A8T0VRL0"/>
<gene>
    <name evidence="11" type="ORF">PVAP13_2NG549800</name>
</gene>
<reference evidence="11" key="1">
    <citation type="submission" date="2020-05" db="EMBL/GenBank/DDBJ databases">
        <title>WGS assembly of Panicum virgatum.</title>
        <authorList>
            <person name="Lovell J.T."/>
            <person name="Jenkins J."/>
            <person name="Shu S."/>
            <person name="Juenger T.E."/>
            <person name="Schmutz J."/>
        </authorList>
    </citation>
    <scope>NUCLEOTIDE SEQUENCE</scope>
    <source>
        <strain evidence="11">AP13</strain>
    </source>
</reference>
<dbReference type="FunFam" id="3.40.50.300:FF:001091">
    <property type="entry name" value="Probable disease resistance protein At1g61300"/>
    <property type="match status" value="1"/>
</dbReference>
<dbReference type="PANTHER" id="PTHR23155:SF1116">
    <property type="entry name" value="OS12G0273300 PROTEIN"/>
    <property type="match status" value="1"/>
</dbReference>
<evidence type="ECO:0000259" key="9">
    <source>
        <dbReference type="Pfam" id="PF23559"/>
    </source>
</evidence>
<evidence type="ECO:0000256" key="6">
    <source>
        <dbReference type="ARBA" id="ARBA00023054"/>
    </source>
</evidence>
<dbReference type="InterPro" id="IPR055414">
    <property type="entry name" value="LRR_R13L4/SHOC2-like"/>
</dbReference>
<comment type="caution">
    <text evidence="11">The sequence shown here is derived from an EMBL/GenBank/DDBJ whole genome shotgun (WGS) entry which is preliminary data.</text>
</comment>
<dbReference type="SUPFAM" id="SSF52058">
    <property type="entry name" value="L domain-like"/>
    <property type="match status" value="1"/>
</dbReference>
<proteinExistence type="inferred from homology"/>